<dbReference type="SMART" id="SM00408">
    <property type="entry name" value="IGc2"/>
    <property type="match status" value="34"/>
</dbReference>
<organism evidence="11 12">
    <name type="scientific">Varroa destructor</name>
    <name type="common">Honeybee mite</name>
    <dbReference type="NCBI Taxonomy" id="109461"/>
    <lineage>
        <taxon>Eukaryota</taxon>
        <taxon>Metazoa</taxon>
        <taxon>Ecdysozoa</taxon>
        <taxon>Arthropoda</taxon>
        <taxon>Chelicerata</taxon>
        <taxon>Arachnida</taxon>
        <taxon>Acari</taxon>
        <taxon>Parasitiformes</taxon>
        <taxon>Mesostigmata</taxon>
        <taxon>Gamasina</taxon>
        <taxon>Dermanyssoidea</taxon>
        <taxon>Varroidae</taxon>
        <taxon>Varroa</taxon>
    </lineage>
</organism>
<keyword evidence="8" id="KW-0393">Immunoglobulin domain</keyword>
<dbReference type="PANTHER" id="PTHR47633">
    <property type="entry name" value="IMMUNOGLOBULIN"/>
    <property type="match status" value="1"/>
</dbReference>
<dbReference type="FunFam" id="2.60.40.10:FF:000697">
    <property type="entry name" value="titin isoform X1"/>
    <property type="match status" value="1"/>
</dbReference>
<dbReference type="FunFam" id="2.60.40.10:FF:000425">
    <property type="entry name" value="Myosin light chain kinase"/>
    <property type="match status" value="5"/>
</dbReference>
<feature type="domain" description="Ig-like" evidence="10">
    <location>
        <begin position="6117"/>
        <end position="6203"/>
    </location>
</feature>
<dbReference type="KEGG" id="vde:111254245"/>
<dbReference type="GO" id="GO:0005737">
    <property type="term" value="C:cytoplasm"/>
    <property type="evidence" value="ECO:0007669"/>
    <property type="project" value="UniProtKB-SubCell"/>
</dbReference>
<dbReference type="Proteomes" id="UP000594260">
    <property type="component" value="Unplaced"/>
</dbReference>
<feature type="domain" description="Ig-like" evidence="10">
    <location>
        <begin position="6811"/>
        <end position="6899"/>
    </location>
</feature>
<feature type="compositionally biased region" description="Pro residues" evidence="9">
    <location>
        <begin position="1463"/>
        <end position="1519"/>
    </location>
</feature>
<dbReference type="Gene3D" id="2.60.40.10">
    <property type="entry name" value="Immunoglobulins"/>
    <property type="match status" value="40"/>
</dbReference>
<feature type="compositionally biased region" description="Pro residues" evidence="9">
    <location>
        <begin position="1549"/>
        <end position="1565"/>
    </location>
</feature>
<evidence type="ECO:0000256" key="3">
    <source>
        <dbReference type="ARBA" id="ARBA00022490"/>
    </source>
</evidence>
<dbReference type="RefSeq" id="XP_022670609.1">
    <property type="nucleotide sequence ID" value="XM_022814874.1"/>
</dbReference>
<dbReference type="InParanoid" id="A0A7M7KTY7"/>
<feature type="domain" description="Ig-like" evidence="10">
    <location>
        <begin position="5199"/>
        <end position="5285"/>
    </location>
</feature>
<feature type="region of interest" description="Disordered" evidence="9">
    <location>
        <begin position="718"/>
        <end position="751"/>
    </location>
</feature>
<feature type="domain" description="Ig-like" evidence="10">
    <location>
        <begin position="5606"/>
        <end position="5693"/>
    </location>
</feature>
<evidence type="ECO:0000256" key="4">
    <source>
        <dbReference type="ARBA" id="ARBA00022737"/>
    </source>
</evidence>
<dbReference type="InterPro" id="IPR003598">
    <property type="entry name" value="Ig_sub2"/>
</dbReference>
<feature type="domain" description="Ig-like" evidence="10">
    <location>
        <begin position="2782"/>
        <end position="2870"/>
    </location>
</feature>
<feature type="domain" description="Ig-like" evidence="10">
    <location>
        <begin position="6252"/>
        <end position="6343"/>
    </location>
</feature>
<dbReference type="OrthoDB" id="6612025at2759"/>
<dbReference type="SUPFAM" id="SSF48726">
    <property type="entry name" value="Immunoglobulin"/>
    <property type="match status" value="40"/>
</dbReference>
<feature type="domain" description="Ig-like" evidence="10">
    <location>
        <begin position="4400"/>
        <end position="4493"/>
    </location>
</feature>
<evidence type="ECO:0000256" key="2">
    <source>
        <dbReference type="ARBA" id="ARBA00006692"/>
    </source>
</evidence>
<feature type="domain" description="Ig-like" evidence="10">
    <location>
        <begin position="5470"/>
        <end position="5561"/>
    </location>
</feature>
<feature type="region of interest" description="Disordered" evidence="9">
    <location>
        <begin position="3461"/>
        <end position="3482"/>
    </location>
</feature>
<dbReference type="CDD" id="cd00096">
    <property type="entry name" value="Ig"/>
    <property type="match status" value="2"/>
</dbReference>
<dbReference type="SMART" id="SM00409">
    <property type="entry name" value="IG"/>
    <property type="match status" value="40"/>
</dbReference>
<feature type="domain" description="Ig-like" evidence="10">
    <location>
        <begin position="4667"/>
        <end position="4758"/>
    </location>
</feature>
<feature type="domain" description="Ig-like" evidence="10">
    <location>
        <begin position="592"/>
        <end position="694"/>
    </location>
</feature>
<feature type="domain" description="Ig-like" evidence="10">
    <location>
        <begin position="5065"/>
        <end position="5156"/>
    </location>
</feature>
<reference evidence="11" key="1">
    <citation type="submission" date="2021-01" db="UniProtKB">
        <authorList>
            <consortium name="EnsemblMetazoa"/>
        </authorList>
    </citation>
    <scope>IDENTIFICATION</scope>
</reference>
<feature type="domain" description="Ig-like" evidence="10">
    <location>
        <begin position="3470"/>
        <end position="3561"/>
    </location>
</feature>
<evidence type="ECO:0000256" key="8">
    <source>
        <dbReference type="ARBA" id="ARBA00023319"/>
    </source>
</evidence>
<feature type="domain" description="Ig-like" evidence="10">
    <location>
        <begin position="3054"/>
        <end position="3143"/>
    </location>
</feature>
<feature type="domain" description="Ig-like" evidence="10">
    <location>
        <begin position="5"/>
        <end position="94"/>
    </location>
</feature>
<evidence type="ECO:0000256" key="9">
    <source>
        <dbReference type="SAM" id="MobiDB-lite"/>
    </source>
</evidence>
<feature type="domain" description="Ig-like" evidence="10">
    <location>
        <begin position="4933"/>
        <end position="5018"/>
    </location>
</feature>
<feature type="region of interest" description="Disordered" evidence="9">
    <location>
        <begin position="1734"/>
        <end position="1759"/>
    </location>
</feature>
<dbReference type="EnsemblMetazoa" id="XM_022814873">
    <property type="protein sequence ID" value="XP_022670608"/>
    <property type="gene ID" value="LOC111254245"/>
</dbReference>
<feature type="domain" description="Ig-like" evidence="10">
    <location>
        <begin position="7027"/>
        <end position="7115"/>
    </location>
</feature>
<dbReference type="InterPro" id="IPR013098">
    <property type="entry name" value="Ig_I-set"/>
</dbReference>
<feature type="region of interest" description="Disordered" evidence="9">
    <location>
        <begin position="1548"/>
        <end position="1573"/>
    </location>
</feature>
<feature type="domain" description="Ig-like" evidence="10">
    <location>
        <begin position="3738"/>
        <end position="3830"/>
    </location>
</feature>
<dbReference type="GO" id="GO:0040017">
    <property type="term" value="P:positive regulation of locomotion"/>
    <property type="evidence" value="ECO:0007669"/>
    <property type="project" value="UniProtKB-ARBA"/>
</dbReference>
<feature type="domain" description="Ig-like" evidence="10">
    <location>
        <begin position="496"/>
        <end position="584"/>
    </location>
</feature>
<dbReference type="GO" id="GO:0045989">
    <property type="term" value="P:positive regulation of striated muscle contraction"/>
    <property type="evidence" value="ECO:0007669"/>
    <property type="project" value="UniProtKB-ARBA"/>
</dbReference>
<feature type="compositionally biased region" description="Low complexity" evidence="9">
    <location>
        <begin position="1121"/>
        <end position="1132"/>
    </location>
</feature>
<feature type="domain" description="Ig-like" evidence="10">
    <location>
        <begin position="7125"/>
        <end position="7213"/>
    </location>
</feature>
<keyword evidence="3" id="KW-0963">Cytoplasm</keyword>
<feature type="domain" description="Ig-like" evidence="10">
    <location>
        <begin position="4534"/>
        <end position="4627"/>
    </location>
</feature>
<evidence type="ECO:0000313" key="12">
    <source>
        <dbReference type="Proteomes" id="UP000594260"/>
    </source>
</evidence>
<dbReference type="PROSITE" id="PS50835">
    <property type="entry name" value="IG_LIKE"/>
    <property type="match status" value="39"/>
</dbReference>
<comment type="similarity">
    <text evidence="2">Belongs to the protein kinase superfamily. CAMK Ser/Thr protein kinase family.</text>
</comment>
<feature type="domain" description="Ig-like" evidence="10">
    <location>
        <begin position="4003"/>
        <end position="4093"/>
    </location>
</feature>
<keyword evidence="4" id="KW-0677">Repeat</keyword>
<dbReference type="GO" id="GO:0060298">
    <property type="term" value="P:positive regulation of sarcomere organization"/>
    <property type="evidence" value="ECO:0007669"/>
    <property type="project" value="UniProtKB-ARBA"/>
</dbReference>
<feature type="domain" description="Ig-like" evidence="10">
    <location>
        <begin position="5840"/>
        <end position="5931"/>
    </location>
</feature>
<dbReference type="FunFam" id="2.60.40.10:FF:000032">
    <property type="entry name" value="palladin isoform X1"/>
    <property type="match status" value="2"/>
</dbReference>
<dbReference type="FunFam" id="2.60.40.10:FF:000119">
    <property type="entry name" value="Sallimus, isoform P"/>
    <property type="match status" value="16"/>
</dbReference>
<feature type="domain" description="Ig-like" evidence="10">
    <location>
        <begin position="2463"/>
        <end position="2547"/>
    </location>
</feature>
<feature type="domain" description="Ig-like" evidence="10">
    <location>
        <begin position="4800"/>
        <end position="4891"/>
    </location>
</feature>
<dbReference type="GeneID" id="111254245"/>
<feature type="domain" description="Ig-like" evidence="10">
    <location>
        <begin position="5332"/>
        <end position="5422"/>
    </location>
</feature>
<feature type="domain" description="Ig-like" evidence="10">
    <location>
        <begin position="6524"/>
        <end position="6578"/>
    </location>
</feature>
<evidence type="ECO:0000256" key="6">
    <source>
        <dbReference type="ARBA" id="ARBA00022840"/>
    </source>
</evidence>
<feature type="domain" description="Ig-like" evidence="10">
    <location>
        <begin position="2584"/>
        <end position="2671"/>
    </location>
</feature>
<feature type="domain" description="Ig-like" evidence="10">
    <location>
        <begin position="3871"/>
        <end position="3961"/>
    </location>
</feature>
<feature type="domain" description="Ig-like" evidence="10">
    <location>
        <begin position="5707"/>
        <end position="5798"/>
    </location>
</feature>
<keyword evidence="7" id="KW-1015">Disulfide bond</keyword>
<feature type="domain" description="Ig-like" evidence="10">
    <location>
        <begin position="4135"/>
        <end position="4225"/>
    </location>
</feature>
<feature type="region of interest" description="Disordered" evidence="9">
    <location>
        <begin position="1594"/>
        <end position="1683"/>
    </location>
</feature>
<protein>
    <recommendedName>
        <fullName evidence="10">Ig-like domain-containing protein</fullName>
    </recommendedName>
</protein>
<name>A0A7M7KTY7_VARDE</name>
<feature type="compositionally biased region" description="Pro residues" evidence="9">
    <location>
        <begin position="1739"/>
        <end position="1751"/>
    </location>
</feature>
<feature type="compositionally biased region" description="Low complexity" evidence="9">
    <location>
        <begin position="1637"/>
        <end position="1647"/>
    </location>
</feature>
<dbReference type="PANTHER" id="PTHR47633:SF4">
    <property type="entry name" value="MYOPALLADIN ISOFORM X1"/>
    <property type="match status" value="1"/>
</dbReference>
<keyword evidence="6" id="KW-0067">ATP-binding</keyword>
<sequence length="7220" mass="805144">MEEPPRLERPLANISVKAGEPLRLSCRVVGTRPTIVWLHNSRNLADARDVQIYRDESSGECSIELREVFPRHAGIYTLLARNTQGETYTSCNVTLANKPPPETSDSELASDLEFSKPVVRKSLRDQTVNEGRSVRLDCIITGVPEPEVIWYHNGRPIKESSDVTFEFEGDHCSLIISSAQLSHLGSYRCKAVNPAGEATSLCKLIVLRQPPETSSRAGTPTGTSMEVACFENASGPARIVKPLSDVQIKHGEKFKLILGVECHPPPEVIWSFQGRPIVLDGDYIFDHVGTSYILDVPRATVDHAGVYSAEVRNAFGSQHSSCRVIVDPLPEDSLALVLAQAEAENAVSTHVTKSFVSSKRTMLMQKMSSSKSNVTADGRLVSSEEHQAATTEKYGFEKLGDAVPSEYHSKESFGFDRVGDNPPEHYYTKEVKDNRIQHKGKSATQLTIEGPAAEGTQPSVLSVPELAAQATNVTTRTSEPKQLSLLQRSGSAHIPPKFSKPLESVAVFAGEQVKLEGWFNGYPEPIVKWSRGSTTLSHKADLQITVEKSYTSLVIPKAMQKDHARYTCVISNDVGSSSSAADVVIQTKRVAPQFTRRLDARVCKSGSEITLEVEVSGAPSPDVKWLRDEIDLKTLNKYDIRSSANKHTLIIRRAEESDSGRYTVLATNIAGEAQSIADIFVEDEVSSEEEREVTIRDYHVQDEKKMERKLFSDVVAKSHGADTGTDPASGSSNHTSPITSSPKNHVLSNGLTGKTESSVTFLEFCPAKESTSPHISKTHGKFGLERTSLMTIGSSARQTETAVKSTPQEQASSKFDFGLKHRATEKKGASKEQLLAPVKANCGTSETCKTSLIETVRMPELCMPFKYSETTDICTTKRKPLPTQVREHSTKRTAQTTENRVSVEESIVSRETVVSVKTSIAGEESADGQRTRETNTLVKEDVEKTVAEDSKSKIVFPQWDKSLPLSGQTFTEEEKSRKIPLIDTGNESALPTSGHFANETSMNEGTQMSFRRSPGFRRSERCEFDAADLEIRPVIELSVRPITDIESTSSGIDIWSCQGKIVNNTQRKAQDKPQAATSVNYVSLGKTIGRHDECIDNIEITSRQETVILGPPRIQTTKFETSPSTSKTNNTKQRTKGIPGRYDEQISFKDTARHDVPVNSMTDKVTEKKPFEVFETKDREESFTVRVIPTSPISKIPERLYPLHTVAPKIKTALNQMNTTTVTAKPSDEASAMEYTQTVTSEYGLIPKSSIPIEKTDADNPLKALNVPPEKCMPPARSQIGKTSHHGLAGYTIHEPVLSQTHKVKTGVAGIDRTRENHGPQKMTMVQAEHIHREQTRVIERQVTPKPNIPALPAPAPPPSLDLLFKKDTSEQKETIIKTTVDPTKIQEPPLLPPPVKVESEQQITKRVDEEHRLEKHVHISQSIMRRQQQFVPPNVMEPVNLIFTPLPSTPTPISSDRVELPPRLPPQPPLSKPVAPTPAPPPSKPAQQPKSPPPRPELTKPKPLPIASPPPELVPPPWVQQRAEVKQQDIEQIKQQVIHQQQKIVLTPPVPPQPLPESLPPLQPPVATKVMSERKIEQTAQILKLEKMISSPPLVPLPQRVEPTRKTPEIVKPIKPIETSPSPVAPVQPKPKKLVKQQPKVVAESKPAPPPPPPQLPEIKPSQVKPKRASPPLRPPPPPKFRDEMLTYEAIRQQEMERIQRQCKKITLIEQCERQTTQVSDDRSMLIEQSFRKLQSPPRSPPPVLPPAASPVPSRTPHRPAEFHVVTRVFQKTRPLDLEEGITKFYKDYKETSKTVVTRTRTPSLPPERIPVVSVCHLSQPPFPLRKPSPEPFCRLEKSELRVEESRRQRSVSPCLLQEHIREVKRVLPPSPVCRVQEVDIHRKEVAPPPEHIDVLNLTSSVIHIERKPSPTPICTLREYGVHQTDKTYRDQTQLVDLREDCLARSRLPSPIPICQIKEVDHKVTDGRRLNTTVCVNLTEKQPVTPSNVKSVATDSADKIYTSKLSYVDLQEKQVSRPVPLSLPLLCRVQDKTRQFRSVTPPASIRCVDKTYSSISKIVDICRAPPIPSSSEDKVWIVQDNRGKVRRSASDSRRFDQNFNIQVTETTPVAAPPQIPVKTFQPVKQVTEGLPLHTTPASVQRFIRTAEWVEGAQSVDRNVLLTEQVKRKAPTDNQTTTSIVSQQDYSTPRQMEPLSTSVYVDQHTKVVSAPPIPPVQVTPSLPVIHRTDEVSTVSITMSDATPPSAPVQPVVPPSPKPAAMLSNAQNAKGQYSFRDFTDSKISRDTSSFVHLETHVDAISQTELQRATVTPRRQQPPPAAPSSFPTQEPVYQTLPSTNLTRSSSADFSLFTRHQLAQRKVDTTMSSRRDDIRMALSEKISNFKEREESRHIQAPCTLPHRRVACGTKTSLFTSGFEELSSPMQTETQATWPPRGIIKSAPSPVSKKKTVIIEEKPTHSSQVRPPWFLQPLVDRLERKGARITLTCIVEGCPMPTIRWFKDNMLLANGPDHQISFDSGIARLTIPYVFPQDSGRYVCTATNVAGSVITSCLVHVNFFKDPGMVFSPPVSAAEKRPHPLSSMTNSPPIWVRQPTGGRFIEGCDARFDATVSGNPMPQLVWSRRGLPIKNDHKRETGYNPITGETYLLIRQITAEDDGEYTCTAVNVAGEAILVVAVVRDFTAAQQMIQQRTKTTTINQQIGVSSAPFQLPPPQQKVVRSSSTVFSDLRQSYHNGADQAFRVDTFEYRLLREDEFRESLMKINIEETDVTEYREVVHKSRPLAPPQVQGRPRNSKLLAGSDATFQVRVPGNPDPRITWFRNGQRIKSSFRHVSSYSDSTATLTIRNCQADDAGYYTMLAENSKGRVATSVHLVIEDNMRYWQGITSPLSSWKTQEQEQLEQQITQITTSTIHLQATFSQQQDTANLYQAHTSAEYRLPSHTQSMTESAEIEDSQALKPSFIKLPTDREVTEGHQVRFDCRVSGRPTPEVLWYRNGLQVCDDNAHKILVNEGGLHALQINDAQASDAGMWTCVVRNKSGERRCDVTLTVIERELIVPPKFVERFQHVNVQEGEPVSLHCRAVGTPMPQLLWLKDGVQIHSAPPHVLIEATEGCSSLHIDRATLADGAWYQCTATNQAGSTATRARLHVEMLPRQLTTPWSLNLPPATTVIEPQQPPAPETVVLKHWERPRTELSKTPEDAPPQKPAFTSHLQDLVVTEGERAHFEARLIPIGDPTLVVEWFVNGRPIEAGSRVMTVNRFGYVALTMLNTYCEDGGVILCRASNQAGEATVSASLKVMPRPAVDASTINADSLIAIEQLEQHQRVQRQFSDDSGPQQKPTFIKPLENLENIIEGSFARFEAQIQPVNDPTMRVEWFVNGRPLTSSSRINTTFSFGYVALNISTLRYEDSGVYMVKATNARGDALSTATLKVVSPVMDQAGNEEQQRYIQQLESYRETQHKTRHEWQDLEEPSQAPVFKSQPRDQQNVQEGKTVLFEARLEPSEDSSMRVEWFKDGKPLEASSRTYCTYSFGYVSLRISQVEERDSGTYTVQATNRMGIASATANLTCISTKVKTGSTLLQHHRQGLERTQHIEDYSHYDRKQEEQIYAVTQRPQFLEELKGNGMLVEGQSAHFETRLEPMGDSSMTVEWYHNGKPLITGHRFKTYSDFGYVALDVLYMYPEDSGTFTVVARNEMGEARLSKQVTVQAQSSIDSTSITDIISTERSTRHATTHAKDEDMSSTKPYFTTPLKDIHKPYNEDDKVFLECKVEPASDPTLKIEWLYNGRPLTPASRIITKTDFGHIILQINGVTEEDSGQYTVRATNHLGSTLTSASIKVIGHSGVISESQYPEGLEKIQRLESRQRRKEEDLVQVFGRPEFRKPLHNIETCEGNNVHLECRLEPAQDPSLRVEWYKNNLPITVGHRFRPAHEFDYVALDILSAYAEDGGVYTCRAVNKQGEITTSCSVQVISIGQIVQNEGQNSEVLRQIAPLEHTHVRESYHEELLKTKPQFISQPKPQSLTEGQSAHFECRLEPVNDPDLKVEWYKDGRPLPIGHRFRPFHDFGYVALNILSVTSADSGCYSCRATNRLGTAEVSTTLTATDESSIITTTENPDSIAKIAQLEGHRFAKPEITDQAITTAPVFTVAPQNANVVEGARTHFECRLIPVGDPRLKVEWLHNGQPVKQGSRFVELFNFGFVALDIMTTHAEDSGVYTCRATNALGEAIVSANLSCASQQSLILDSQQPDSLAQIRYLEDHTRYQHKSYQEETQTQAPVFSNPMRNVTIRENGNAHFECRLTPLGDPKMKVEWLKNGIPLNQSSRISTVSDFGFIALDLKGAKVEDTGTYTCRAVNEIGEAVCSAQLVVQGESSLVLTSLQPDSLYAIQQLELGKPRAAPKEDAPCKAAPRFVTQLTGPLQVVEGQAAHYECHVEPFPDSTMKYEWLHNGQPLEQGHRFRTVTDFGFVALDILSARPDDSGEYTIRATNQLGQAVSSINLQVAATGSLILESQQPESLDAIRRLEGTMGYQRAEFIEKTVNERPQFVRGLNNLDNLTEGQSAHLEATITPTNDPKLKIEWLHNGTPVAAGARHRTVCDFGYVALDITHVQPRDSGVYMCKATNALGEAVTSSQVRVTGKAGVITDSNISEDGLQRLHNLDQPASLVREEKPVQQVKPVFTQPLTSVDNLVEGQPIHLECRVEPINDSKLKIEWFVNGVEIKQGSRFRTTSDFGYVALDILHCYGEDSGTYMCKASNELGEAVTTCNVSAKNRRSLILDTQHPQSVQRIQELESIEKFRKVEIEDKPVSKPAFITELRGPTQLIEGQIAHMECRVEPAHDSNLKIEVFHNGKPLQAANKTRITTDFGYVAIDLAYVYPENSGNYTVRATNRLGTAQTAMDVTVQGKSSVQLESLHPQSMQSIREIEGKINKTDYEVAAPVFQRPEFTQPLKNADLTENQPCRLEARLIPVGDPTMKIEWLINDQPINEGSRMHAISDFGFMSLTIDYVRPEDQGVYTCRATSSQGQAVTSCNVKIKGKDSIQLESQQPQSLQAIRELETGKVYEVHDAPAVVFEKPVFTEPLLGPSEINENTAVRLACRCTPIGDPDLKFQWLCNGNVIENASRMVFNQDFGHITLDIQFARGEDSGVYMCKAMNRAGEAVTSTSLRVKTKASVQEEALHPEAYRIMQQYEYELSQKKAEERPDASMPCPVFIKQLESVKGASEGQYIRLEGRVEPSKDSKMKVEWYKNQQPLTFGARIKAIHDFGMVSLDISGARSEDSGLYTCHAVNESGEAISTCTVKVEGSSGLLLGSLQPESLERIREMEAYQAPTPREIAEPVFEMPVFVSHINDLELTEGQHARFECRVEPAKDPTLKVEFLHNQQPLRSGSRITTKQDFGLVTIDIQGISSNDVGIYSVRATNNKGQATTTASLKVIDKAAVQLDTLHPTGEQGLSSIQKVEDTWSTKYISVKPVPEKVFNKPVFTQLLEPKLTVDEGRSVTLECRVEPSTDPDLKVEVFFNGKALEEANRFLWTNEFGYVNLTIKDFWARDSGVYTIQAENKVGKAFTTTTIECKPAKSIIETTQHPEGAKGLESIQSLEESMVKTTEQTTEERGQAPLFTSQFTNLTDMTEGEIAHFEAMLSPVGDQTMTVEWLFNGRPIEMGHRIRTVHAFGIVLMEILGVVIEDSGKYTCQAKNAWGTAEISVDLKCVDKQKGQRPKFTTPLSTMSGLREGESVHIECHITPVGDPDLRVEWFKNGEPLPESSRIKTLSDFGFVVMDISYVHHEDSGEYVCVATNKYGSDTTKCTIDCASSGKLVLDSLQPRSMEQITRMEGMKSRTVTKVDSSIQEAPKFVSHIQNVTGLMEGQSAHFECQLTPINDPDLRVEWYFNGQLMRSGHRFRTFHDFGVVVLDILYCYGEDSGEWVCKATNKHGTDITRATLTCKSNSTLILESQLPVEMAGGQEKLTRLERSLMRSVSAVSVSDAQEAPVFTKPLDDIPALREGENMHLEAHVTPTHDSDLTVEWFKDGATLRSGTRIRTINDFGFVVLELSPVYPEDSGVYTCKARNRFGEAVTSCTVHCESKRSIISDTQLPLDMRDGIHKMAQIESRMAQHKHIEQREYTCTGPPQFLSSPSDLSLVENGLAHFECRVGPANDPNLRVDWFHNGKPLVTGSRVKSISDFGFVILEIAGVYSRDAGVYTCRAVNREGEASVSCQLSIKSKQSIVLDSQLPEGFTVDGIKVLEESRYQKTSQTLEGEKREAPKFVTQLTQTYERVEGDNAHFECKLLPVGDPTMKVEWFVNGAPLITGSRVHTVDDFGFVVLEIDWLFPRDSGEYMCRATNKWGSDTTKCTLTVKSKANIILESQLPQSIDLARLRGLENPPTHQTPSDDKPPTPPHFITQIQPQHGLKEGDSAHFECRLEPTSDPKLRVEWFHNGSPLISGHRYKTTHDFGFVALDILYCYAEDSGEYVAKAVSELGSDQTRATLECMGKPKLDYRTQLPMTMKEGVRKIAEMEITKQRTETVIEQAPEKFAPMFVQKPEPQVVVEGEWAKFQCRVIGHPKPRLIWVLNGNSVVNGSRYKLTFDGIYHFDIPKTRQYDGGKVEVFARNAEGEAYCFTTLEVRQHQSDYRAVLKQSPNPWYDRDIRSYQVDRQKKEEKRIFEEVLPGGQEVNVWKTERTAQGEKKQVKQQVTTEELDKIHEMQASQTSKTVTEQKSSMIQQLSSQQKLIQQQQQIKQNIMLRQQKAGEQPTAPAQSFGQAISSTVQGKMVTQTTQQQIQKHFHDDLEIHKRKKVTETVEQGHKGVTTERVVEGPVQPAKAPQFSRKIQPCRVTEGESAKFECEFTGDPPPEITWYRENFTIKNSKDFQITTTASKSVLIIREVYLEDSGVFSVKAENRGGSAKTSANLVVQERQEAGAGMAPPNFTKTIQSQRAKQGMTIRLSGCISGGRPMDIYWLHSGQKLTEDERHKIHEEADQCTLVILNAVPEDSANYECVALNKAGEARCMAQVVVEPSSATTAAAVQAMQAPVDMSAKGPQVTDGIKDLTVKQGQPATFRCRIPAAPTAQVKWYRGDNLIKQSRYYKLSGENHVYTLKISEVFPEDEGEYRCEATNRAGTASTSAFLKVIVSDGNESPPTLGHLSDLTATEGQSVTFTTQLAGTPRPKVTWYKGGQVIRPTRDFQITQDETSCSLVIRSVLITDEGTYICRATNPGGQAEAAAKLTVHRKARS</sequence>
<feature type="region of interest" description="Disordered" evidence="9">
    <location>
        <begin position="1448"/>
        <end position="1528"/>
    </location>
</feature>
<feature type="domain" description="Ig-like" evidence="10">
    <location>
        <begin position="6386"/>
        <end position="6477"/>
    </location>
</feature>
<evidence type="ECO:0000256" key="5">
    <source>
        <dbReference type="ARBA" id="ARBA00022741"/>
    </source>
</evidence>
<feature type="domain" description="Ig-like" evidence="10">
    <location>
        <begin position="3608"/>
        <end position="3699"/>
    </location>
</feature>
<evidence type="ECO:0000313" key="11">
    <source>
        <dbReference type="EnsemblMetazoa" id="XP_022670609"/>
    </source>
</evidence>
<evidence type="ECO:0000259" key="10">
    <source>
        <dbReference type="PROSITE" id="PS50835"/>
    </source>
</evidence>
<comment type="subcellular location">
    <subcellularLocation>
        <location evidence="1">Cytoplasm</location>
    </subcellularLocation>
</comment>
<dbReference type="GO" id="GO:0005524">
    <property type="term" value="F:ATP binding"/>
    <property type="evidence" value="ECO:0007669"/>
    <property type="project" value="UniProtKB-KW"/>
</dbReference>
<dbReference type="Pfam" id="PF07679">
    <property type="entry name" value="I-set"/>
    <property type="match status" value="40"/>
</dbReference>
<keyword evidence="5" id="KW-0547">Nucleotide-binding</keyword>
<dbReference type="FunFam" id="2.60.40.10:FF:000147">
    <property type="entry name" value="Myosin light chain kinase"/>
    <property type="match status" value="1"/>
</dbReference>
<dbReference type="InterPro" id="IPR007110">
    <property type="entry name" value="Ig-like_dom"/>
</dbReference>
<proteinExistence type="inferred from homology"/>
<evidence type="ECO:0000256" key="7">
    <source>
        <dbReference type="ARBA" id="ARBA00023157"/>
    </source>
</evidence>
<feature type="domain" description="Ig-like" evidence="10">
    <location>
        <begin position="3201"/>
        <end position="3287"/>
    </location>
</feature>
<accession>A0A7M7KTY7</accession>
<feature type="domain" description="Ig-like" evidence="10">
    <location>
        <begin position="5978"/>
        <end position="6069"/>
    </location>
</feature>
<feature type="domain" description="Ig-like" evidence="10">
    <location>
        <begin position="2955"/>
        <end position="3044"/>
    </location>
</feature>
<feature type="region of interest" description="Disordered" evidence="9">
    <location>
        <begin position="2306"/>
        <end position="2329"/>
    </location>
</feature>
<feature type="compositionally biased region" description="Pro residues" evidence="9">
    <location>
        <begin position="1648"/>
        <end position="1657"/>
    </location>
</feature>
<dbReference type="InterPro" id="IPR003599">
    <property type="entry name" value="Ig_sub"/>
</dbReference>
<feature type="domain" description="Ig-like" evidence="10">
    <location>
        <begin position="6913"/>
        <end position="7003"/>
    </location>
</feature>
<feature type="domain" description="Ig-like" evidence="10">
    <location>
        <begin position="3334"/>
        <end position="3425"/>
    </location>
</feature>
<dbReference type="RefSeq" id="XP_022670608.1">
    <property type="nucleotide sequence ID" value="XM_022814873.1"/>
</dbReference>
<dbReference type="FunFam" id="2.60.40.10:FF:000962">
    <property type="entry name" value="titin isoform X1"/>
    <property type="match status" value="9"/>
</dbReference>
<dbReference type="InterPro" id="IPR013783">
    <property type="entry name" value="Ig-like_fold"/>
</dbReference>
<feature type="region of interest" description="Disordered" evidence="9">
    <location>
        <begin position="1116"/>
        <end position="1138"/>
    </location>
</feature>
<keyword evidence="12" id="KW-1185">Reference proteome</keyword>
<feature type="domain" description="Ig-like" evidence="10">
    <location>
        <begin position="4268"/>
        <end position="4360"/>
    </location>
</feature>
<dbReference type="FunFam" id="2.60.40.10:FF:000107">
    <property type="entry name" value="Myosin, light chain kinase a"/>
    <property type="match status" value="4"/>
</dbReference>
<feature type="compositionally biased region" description="Polar residues" evidence="9">
    <location>
        <begin position="726"/>
        <end position="751"/>
    </location>
</feature>
<feature type="domain" description="Ig-like" evidence="10">
    <location>
        <begin position="117"/>
        <end position="200"/>
    </location>
</feature>
<dbReference type="EnsemblMetazoa" id="XM_022814874">
    <property type="protein sequence ID" value="XP_022670609"/>
    <property type="gene ID" value="LOC111254245"/>
</dbReference>
<dbReference type="GO" id="GO:0004674">
    <property type="term" value="F:protein serine/threonine kinase activity"/>
    <property type="evidence" value="ECO:0007669"/>
    <property type="project" value="UniProtKB-KW"/>
</dbReference>
<dbReference type="InterPro" id="IPR036179">
    <property type="entry name" value="Ig-like_dom_sf"/>
</dbReference>
<evidence type="ECO:0000256" key="1">
    <source>
        <dbReference type="ARBA" id="ARBA00004496"/>
    </source>
</evidence>
<feature type="region of interest" description="Disordered" evidence="9">
    <location>
        <begin position="6368"/>
        <end position="6387"/>
    </location>
</feature>